<accession>A0A7S1IW84</accession>
<dbReference type="AlphaFoldDB" id="A0A7S1IW84"/>
<dbReference type="EMBL" id="HBGA01096494">
    <property type="protein sequence ID" value="CAD9024861.1"/>
    <property type="molecule type" value="Transcribed_RNA"/>
</dbReference>
<evidence type="ECO:0000313" key="1">
    <source>
        <dbReference type="EMBL" id="CAD9024861.1"/>
    </source>
</evidence>
<organism evidence="1">
    <name type="scientific">Eutreptiella gymnastica</name>
    <dbReference type="NCBI Taxonomy" id="73025"/>
    <lineage>
        <taxon>Eukaryota</taxon>
        <taxon>Discoba</taxon>
        <taxon>Euglenozoa</taxon>
        <taxon>Euglenida</taxon>
        <taxon>Spirocuta</taxon>
        <taxon>Euglenophyceae</taxon>
        <taxon>Eutreptiales</taxon>
        <taxon>Eutreptiaceae</taxon>
        <taxon>Eutreptiella</taxon>
    </lineage>
</organism>
<name>A0A7S1IW84_9EUGL</name>
<reference evidence="1" key="1">
    <citation type="submission" date="2021-01" db="EMBL/GenBank/DDBJ databases">
        <authorList>
            <person name="Corre E."/>
            <person name="Pelletier E."/>
            <person name="Niang G."/>
            <person name="Scheremetjew M."/>
            <person name="Finn R."/>
            <person name="Kale V."/>
            <person name="Holt S."/>
            <person name="Cochrane G."/>
            <person name="Meng A."/>
            <person name="Brown T."/>
            <person name="Cohen L."/>
        </authorList>
    </citation>
    <scope>NUCLEOTIDE SEQUENCE</scope>
    <source>
        <strain evidence="1">NIES-381</strain>
    </source>
</reference>
<gene>
    <name evidence="1" type="ORF">EGYM00392_LOCUS35987</name>
</gene>
<sequence>MVSSMEHTSSSFLESLLSALALPGGGEGRGGEVFNVGGANFPSSRKVGKALEEMTSWVLLMANLTARAHSWTIEIHIVRKHAHDIKSSVLILCLCAVQRATKDDQARTPWGGVSDCRGLLLITVAELASAL</sequence>
<protein>
    <submittedName>
        <fullName evidence="1">Uncharacterized protein</fullName>
    </submittedName>
</protein>
<proteinExistence type="predicted"/>